<dbReference type="STRING" id="338188.ERS852397_03142"/>
<proteinExistence type="predicted"/>
<organism evidence="2 3">
    <name type="scientific">Bacteroides finegoldii</name>
    <dbReference type="NCBI Taxonomy" id="338188"/>
    <lineage>
        <taxon>Bacteria</taxon>
        <taxon>Pseudomonadati</taxon>
        <taxon>Bacteroidota</taxon>
        <taxon>Bacteroidia</taxon>
        <taxon>Bacteroidales</taxon>
        <taxon>Bacteroidaceae</taxon>
        <taxon>Bacteroides</taxon>
    </lineage>
</organism>
<accession>A0A174J9L2</accession>
<feature type="signal peptide" evidence="1">
    <location>
        <begin position="1"/>
        <end position="20"/>
    </location>
</feature>
<dbReference type="Pfam" id="PF12741">
    <property type="entry name" value="SusD-like"/>
    <property type="match status" value="1"/>
</dbReference>
<feature type="chain" id="PRO_5008025012" evidence="1">
    <location>
        <begin position="21"/>
        <end position="537"/>
    </location>
</feature>
<dbReference type="EMBL" id="CYZH01000021">
    <property type="protein sequence ID" value="CUO93830.1"/>
    <property type="molecule type" value="Genomic_DNA"/>
</dbReference>
<evidence type="ECO:0000313" key="2">
    <source>
        <dbReference type="EMBL" id="CUO93830.1"/>
    </source>
</evidence>
<dbReference type="InterPro" id="IPR024302">
    <property type="entry name" value="SusD-like"/>
</dbReference>
<dbReference type="AlphaFoldDB" id="A0A174J9L2"/>
<evidence type="ECO:0000256" key="1">
    <source>
        <dbReference type="SAM" id="SignalP"/>
    </source>
</evidence>
<evidence type="ECO:0000313" key="3">
    <source>
        <dbReference type="Proteomes" id="UP000095517"/>
    </source>
</evidence>
<gene>
    <name evidence="2" type="ORF">ERS852397_03142</name>
</gene>
<dbReference type="Gene3D" id="1.25.40.390">
    <property type="match status" value="1"/>
</dbReference>
<keyword evidence="2" id="KW-0449">Lipoprotein</keyword>
<protein>
    <submittedName>
        <fullName evidence="2">Lipoprotein</fullName>
    </submittedName>
</protein>
<dbReference type="InterPro" id="IPR011990">
    <property type="entry name" value="TPR-like_helical_dom_sf"/>
</dbReference>
<dbReference type="SUPFAM" id="SSF48452">
    <property type="entry name" value="TPR-like"/>
    <property type="match status" value="1"/>
</dbReference>
<name>A0A174J9L2_9BACE</name>
<dbReference type="RefSeq" id="WP_022274767.1">
    <property type="nucleotide sequence ID" value="NZ_CABIXA010000021.1"/>
</dbReference>
<dbReference type="Proteomes" id="UP000095517">
    <property type="component" value="Unassembled WGS sequence"/>
</dbReference>
<reference evidence="2 3" key="1">
    <citation type="submission" date="2015-09" db="EMBL/GenBank/DDBJ databases">
        <authorList>
            <consortium name="Pathogen Informatics"/>
        </authorList>
    </citation>
    <scope>NUCLEOTIDE SEQUENCE [LARGE SCALE GENOMIC DNA]</scope>
    <source>
        <strain evidence="2 3">2789STDY5608840</strain>
    </source>
</reference>
<sequence length="537" mass="60397">MKKINQYKLLVAFCILPCWASCDYEEVNTNPYEVTDEEANRDGVAVGGSIMSLARQVFPVGTPANKTDIINEYQTSFNLSADVWSGYFGQNNNWFSGSNHLTYYLQDAWTSSTYTSTYTKAYASWKKIKENAEETGNMANYALAQILKISCWHKALETFGPIPYTHAGEGLLVVPYDTEQEVYTAMFNDLKSAITELTSLANSGAKVMEDFDLVYAGDPVKWVKYANSLMLRLAMRLKYCAPDMAKQWAHEALNHSVGVMTAKDDEAKISPNAIYAFDNNIAYLAGNYNECRMGTSMYAYLQGYRDPRMSKYFTSIKQDNSLPGFDGNWYAPVPPGHTKGKGEYTDCSQPSMMVSTPTYWMRASEMYFLRAEAALEWPEFGDAEALYKQGIQMSFDENGVSTSVDSYITGAGTPVFVQVTSSNNNYRASAPTTATPAFEGSQEDKLEKIMIQKWIALYPNGQEAWTEWRRTGYPKLNPVQENRGSASGITKDGGIRRMVYPISFSQSAEDRANYEDAISKLKDKTDKATSRLWWDCR</sequence>
<keyword evidence="1" id="KW-0732">Signal</keyword>